<organism evidence="6 7">
    <name type="scientific">Neohortaea acidophila</name>
    <dbReference type="NCBI Taxonomy" id="245834"/>
    <lineage>
        <taxon>Eukaryota</taxon>
        <taxon>Fungi</taxon>
        <taxon>Dikarya</taxon>
        <taxon>Ascomycota</taxon>
        <taxon>Pezizomycotina</taxon>
        <taxon>Dothideomycetes</taxon>
        <taxon>Dothideomycetidae</taxon>
        <taxon>Mycosphaerellales</taxon>
        <taxon>Teratosphaeriaceae</taxon>
        <taxon>Neohortaea</taxon>
    </lineage>
</organism>
<keyword evidence="4" id="KW-0539">Nucleus</keyword>
<name>A0A6A6PP46_9PEZI</name>
<evidence type="ECO:0000259" key="5">
    <source>
        <dbReference type="Pfam" id="PF04082"/>
    </source>
</evidence>
<gene>
    <name evidence="6" type="ORF">BDY17DRAFT_190641</name>
</gene>
<dbReference type="PANTHER" id="PTHR46910">
    <property type="entry name" value="TRANSCRIPTION FACTOR PDR1"/>
    <property type="match status" value="1"/>
</dbReference>
<dbReference type="GO" id="GO:0006351">
    <property type="term" value="P:DNA-templated transcription"/>
    <property type="evidence" value="ECO:0007669"/>
    <property type="project" value="InterPro"/>
</dbReference>
<protein>
    <recommendedName>
        <fullName evidence="5">Xylanolytic transcriptional activator regulatory domain-containing protein</fullName>
    </recommendedName>
</protein>
<dbReference type="InterPro" id="IPR007219">
    <property type="entry name" value="XnlR_reg_dom"/>
</dbReference>
<proteinExistence type="predicted"/>
<keyword evidence="2" id="KW-0479">Metal-binding</keyword>
<dbReference type="OrthoDB" id="3945542at2759"/>
<keyword evidence="7" id="KW-1185">Reference proteome</keyword>
<dbReference type="GO" id="GO:0003677">
    <property type="term" value="F:DNA binding"/>
    <property type="evidence" value="ECO:0007669"/>
    <property type="project" value="UniProtKB-KW"/>
</dbReference>
<accession>A0A6A6PP46</accession>
<evidence type="ECO:0000256" key="2">
    <source>
        <dbReference type="ARBA" id="ARBA00022723"/>
    </source>
</evidence>
<dbReference type="GO" id="GO:0005634">
    <property type="term" value="C:nucleus"/>
    <property type="evidence" value="ECO:0007669"/>
    <property type="project" value="UniProtKB-SubCell"/>
</dbReference>
<dbReference type="AlphaFoldDB" id="A0A6A6PP46"/>
<evidence type="ECO:0000256" key="4">
    <source>
        <dbReference type="ARBA" id="ARBA00023242"/>
    </source>
</evidence>
<comment type="subcellular location">
    <subcellularLocation>
        <location evidence="1">Nucleus</location>
    </subcellularLocation>
</comment>
<sequence>MHNEVLRSASEAVSVAQKLAITIKLNDQRAWNDRARIEVISRQQLWWTIYFLDRRIAQKSGISYHIRDTEFYVEEFKHPKPADESRTAEEAAYFPWSTRIYLQALIDLARLWSHVWDSFFAIGATRKGDWMEVEIMDTQILNTRRQLPDELSWSTEKLFEYGLRGEAAPQLRRRLQIATRIDLLRMIIRQNPVRQTAFVPETAYLCSRIARETIHAHVAFMARYPCVRAVGYFTTTSMVECVYHLVPVLHYSKNEEQAACVKALNQAHGILIQLSAKLNVAKRALKALRGVTSRWGTPRNTTTHEGATAVESVVEAMEMSESQMVDEDFTHFRMDPEQWVDMPGDLFGSPYEFGTGVLNSATYSSV</sequence>
<dbReference type="Pfam" id="PF04082">
    <property type="entry name" value="Fungal_trans"/>
    <property type="match status" value="1"/>
</dbReference>
<dbReference type="GO" id="GO:0008270">
    <property type="term" value="F:zinc ion binding"/>
    <property type="evidence" value="ECO:0007669"/>
    <property type="project" value="InterPro"/>
</dbReference>
<dbReference type="EMBL" id="MU001638">
    <property type="protein sequence ID" value="KAF2481576.1"/>
    <property type="molecule type" value="Genomic_DNA"/>
</dbReference>
<evidence type="ECO:0000256" key="3">
    <source>
        <dbReference type="ARBA" id="ARBA00023125"/>
    </source>
</evidence>
<dbReference type="Proteomes" id="UP000799767">
    <property type="component" value="Unassembled WGS sequence"/>
</dbReference>
<feature type="domain" description="Xylanolytic transcriptional activator regulatory" evidence="5">
    <location>
        <begin position="13"/>
        <end position="125"/>
    </location>
</feature>
<evidence type="ECO:0000313" key="7">
    <source>
        <dbReference type="Proteomes" id="UP000799767"/>
    </source>
</evidence>
<dbReference type="CDD" id="cd12148">
    <property type="entry name" value="fungal_TF_MHR"/>
    <property type="match status" value="1"/>
</dbReference>
<dbReference type="GeneID" id="54471007"/>
<dbReference type="GO" id="GO:0003700">
    <property type="term" value="F:DNA-binding transcription factor activity"/>
    <property type="evidence" value="ECO:0007669"/>
    <property type="project" value="InterPro"/>
</dbReference>
<keyword evidence="3" id="KW-0238">DNA-binding</keyword>
<dbReference type="RefSeq" id="XP_033588146.1">
    <property type="nucleotide sequence ID" value="XM_033730005.1"/>
</dbReference>
<evidence type="ECO:0000313" key="6">
    <source>
        <dbReference type="EMBL" id="KAF2481576.1"/>
    </source>
</evidence>
<dbReference type="InterPro" id="IPR050987">
    <property type="entry name" value="AtrR-like"/>
</dbReference>
<evidence type="ECO:0000256" key="1">
    <source>
        <dbReference type="ARBA" id="ARBA00004123"/>
    </source>
</evidence>
<dbReference type="PANTHER" id="PTHR46910:SF3">
    <property type="entry name" value="HALOTOLERANCE PROTEIN 9-RELATED"/>
    <property type="match status" value="1"/>
</dbReference>
<reference evidence="6" key="1">
    <citation type="journal article" date="2020" name="Stud. Mycol.">
        <title>101 Dothideomycetes genomes: a test case for predicting lifestyles and emergence of pathogens.</title>
        <authorList>
            <person name="Haridas S."/>
            <person name="Albert R."/>
            <person name="Binder M."/>
            <person name="Bloem J."/>
            <person name="Labutti K."/>
            <person name="Salamov A."/>
            <person name="Andreopoulos B."/>
            <person name="Baker S."/>
            <person name="Barry K."/>
            <person name="Bills G."/>
            <person name="Bluhm B."/>
            <person name="Cannon C."/>
            <person name="Castanera R."/>
            <person name="Culley D."/>
            <person name="Daum C."/>
            <person name="Ezra D."/>
            <person name="Gonzalez J."/>
            <person name="Henrissat B."/>
            <person name="Kuo A."/>
            <person name="Liang C."/>
            <person name="Lipzen A."/>
            <person name="Lutzoni F."/>
            <person name="Magnuson J."/>
            <person name="Mondo S."/>
            <person name="Nolan M."/>
            <person name="Ohm R."/>
            <person name="Pangilinan J."/>
            <person name="Park H.-J."/>
            <person name="Ramirez L."/>
            <person name="Alfaro M."/>
            <person name="Sun H."/>
            <person name="Tritt A."/>
            <person name="Yoshinaga Y."/>
            <person name="Zwiers L.-H."/>
            <person name="Turgeon B."/>
            <person name="Goodwin S."/>
            <person name="Spatafora J."/>
            <person name="Crous P."/>
            <person name="Grigoriev I."/>
        </authorList>
    </citation>
    <scope>NUCLEOTIDE SEQUENCE</scope>
    <source>
        <strain evidence="6">CBS 113389</strain>
    </source>
</reference>